<evidence type="ECO:0000256" key="1">
    <source>
        <dbReference type="SAM" id="Phobius"/>
    </source>
</evidence>
<evidence type="ECO:0000313" key="2">
    <source>
        <dbReference type="EMBL" id="KAG0147582.1"/>
    </source>
</evidence>
<accession>A0A9P6NL50</accession>
<dbReference type="AlphaFoldDB" id="A0A9P6NL50"/>
<comment type="caution">
    <text evidence="2">The sequence shown here is derived from an EMBL/GenBank/DDBJ whole genome shotgun (WGS) entry which is preliminary data.</text>
</comment>
<dbReference type="Proteomes" id="UP000886653">
    <property type="component" value="Unassembled WGS sequence"/>
</dbReference>
<name>A0A9P6NL50_9BASI</name>
<gene>
    <name evidence="2" type="ORF">CROQUDRAFT_459521</name>
</gene>
<evidence type="ECO:0000313" key="3">
    <source>
        <dbReference type="Proteomes" id="UP000886653"/>
    </source>
</evidence>
<proteinExistence type="predicted"/>
<keyword evidence="1" id="KW-0812">Transmembrane</keyword>
<sequence>MDWNMAALLILMTDTHRHTHTPLMFTTIYLIVQICQIFVFSSIPINSLSELQSFLSLLVLKGCLLNLLKDSCSLCFFTKFDLNQKFSYKV</sequence>
<organism evidence="2 3">
    <name type="scientific">Cronartium quercuum f. sp. fusiforme G11</name>
    <dbReference type="NCBI Taxonomy" id="708437"/>
    <lineage>
        <taxon>Eukaryota</taxon>
        <taxon>Fungi</taxon>
        <taxon>Dikarya</taxon>
        <taxon>Basidiomycota</taxon>
        <taxon>Pucciniomycotina</taxon>
        <taxon>Pucciniomycetes</taxon>
        <taxon>Pucciniales</taxon>
        <taxon>Coleosporiaceae</taxon>
        <taxon>Cronartium</taxon>
    </lineage>
</organism>
<keyword evidence="1" id="KW-0472">Membrane</keyword>
<keyword evidence="1" id="KW-1133">Transmembrane helix</keyword>
<protein>
    <submittedName>
        <fullName evidence="2">Uncharacterized protein</fullName>
    </submittedName>
</protein>
<reference evidence="2" key="1">
    <citation type="submission" date="2013-11" db="EMBL/GenBank/DDBJ databases">
        <title>Genome sequence of the fusiform rust pathogen reveals effectors for host alternation and coevolution with pine.</title>
        <authorList>
            <consortium name="DOE Joint Genome Institute"/>
            <person name="Smith K."/>
            <person name="Pendleton A."/>
            <person name="Kubisiak T."/>
            <person name="Anderson C."/>
            <person name="Salamov A."/>
            <person name="Aerts A."/>
            <person name="Riley R."/>
            <person name="Clum A."/>
            <person name="Lindquist E."/>
            <person name="Ence D."/>
            <person name="Campbell M."/>
            <person name="Kronenberg Z."/>
            <person name="Feau N."/>
            <person name="Dhillon B."/>
            <person name="Hamelin R."/>
            <person name="Burleigh J."/>
            <person name="Smith J."/>
            <person name="Yandell M."/>
            <person name="Nelson C."/>
            <person name="Grigoriev I."/>
            <person name="Davis J."/>
        </authorList>
    </citation>
    <scope>NUCLEOTIDE SEQUENCE</scope>
    <source>
        <strain evidence="2">G11</strain>
    </source>
</reference>
<dbReference type="EMBL" id="MU167246">
    <property type="protein sequence ID" value="KAG0147582.1"/>
    <property type="molecule type" value="Genomic_DNA"/>
</dbReference>
<keyword evidence="3" id="KW-1185">Reference proteome</keyword>
<feature type="transmembrane region" description="Helical" evidence="1">
    <location>
        <begin position="21"/>
        <end position="45"/>
    </location>
</feature>